<gene>
    <name evidence="1" type="ORF">ETD96_36055</name>
</gene>
<dbReference type="Proteomes" id="UP000305238">
    <property type="component" value="Unassembled WGS sequence"/>
</dbReference>
<proteinExistence type="predicted"/>
<dbReference type="AlphaFoldDB" id="A0A5S4G870"/>
<sequence>MGDVRWRRFVLMLVPSLGALGVLGVGMAQGAVPVSFALSGRRMQVSADRLSGQGFGLYPVVVRSADGERHQVLSLTMRSAAVYGLCQSSVVDTPLGRYVVRLSTRDPARPSQVRGLTISARSIEADVDFGSLVLNKDARTLGADGRAGDYGVGALGFTVEHVKVDSWMVAGGTFQVTGLKVAIGRDVPTCF</sequence>
<dbReference type="OrthoDB" id="4238587at2"/>
<comment type="caution">
    <text evidence="1">The sequence shown here is derived from an EMBL/GenBank/DDBJ whole genome shotgun (WGS) entry which is preliminary data.</text>
</comment>
<evidence type="ECO:0000313" key="2">
    <source>
        <dbReference type="Proteomes" id="UP000305238"/>
    </source>
</evidence>
<protein>
    <recommendedName>
        <fullName evidence="3">Cholesterol esterase</fullName>
    </recommendedName>
</protein>
<evidence type="ECO:0008006" key="3">
    <source>
        <dbReference type="Google" id="ProtNLM"/>
    </source>
</evidence>
<reference evidence="1 2" key="1">
    <citation type="submission" date="2019-05" db="EMBL/GenBank/DDBJ databases">
        <title>Draft genome sequence of Actinomadura geliboluensis A8036.</title>
        <authorList>
            <person name="Saricaoglu S."/>
            <person name="Isik K."/>
        </authorList>
    </citation>
    <scope>NUCLEOTIDE SEQUENCE [LARGE SCALE GENOMIC DNA]</scope>
    <source>
        <strain evidence="1 2">A8036</strain>
    </source>
</reference>
<name>A0A5S4G870_9ACTN</name>
<dbReference type="RefSeq" id="WP_138640953.1">
    <property type="nucleotide sequence ID" value="NZ_JASWDG010000067.1"/>
</dbReference>
<evidence type="ECO:0000313" key="1">
    <source>
        <dbReference type="EMBL" id="TMR29207.1"/>
    </source>
</evidence>
<accession>A0A5S4G870</accession>
<dbReference type="Pfam" id="PF19741">
    <property type="entry name" value="DUF6230"/>
    <property type="match status" value="1"/>
</dbReference>
<dbReference type="InterPro" id="IPR046198">
    <property type="entry name" value="DUF6230"/>
</dbReference>
<organism evidence="1 2">
    <name type="scientific">Actinomadura geliboluensis</name>
    <dbReference type="NCBI Taxonomy" id="882440"/>
    <lineage>
        <taxon>Bacteria</taxon>
        <taxon>Bacillati</taxon>
        <taxon>Actinomycetota</taxon>
        <taxon>Actinomycetes</taxon>
        <taxon>Streptosporangiales</taxon>
        <taxon>Thermomonosporaceae</taxon>
        <taxon>Actinomadura</taxon>
    </lineage>
</organism>
<dbReference type="EMBL" id="VCKZ01000393">
    <property type="protein sequence ID" value="TMR29207.1"/>
    <property type="molecule type" value="Genomic_DNA"/>
</dbReference>
<keyword evidence="2" id="KW-1185">Reference proteome</keyword>